<dbReference type="Proteomes" id="UP000182737">
    <property type="component" value="Unassembled WGS sequence"/>
</dbReference>
<accession>A0A1I3JUU7</accession>
<dbReference type="GO" id="GO:0008168">
    <property type="term" value="F:methyltransferase activity"/>
    <property type="evidence" value="ECO:0007669"/>
    <property type="project" value="UniProtKB-KW"/>
</dbReference>
<feature type="domain" description="Methyltransferase" evidence="3">
    <location>
        <begin position="45"/>
        <end position="140"/>
    </location>
</feature>
<dbReference type="SUPFAM" id="SSF53335">
    <property type="entry name" value="S-adenosyl-L-methionine-dependent methyltransferases"/>
    <property type="match status" value="1"/>
</dbReference>
<reference evidence="5" key="1">
    <citation type="submission" date="2016-10" db="EMBL/GenBank/DDBJ databases">
        <authorList>
            <person name="Varghese N."/>
            <person name="Submissions S."/>
        </authorList>
    </citation>
    <scope>NUCLEOTIDE SEQUENCE [LARGE SCALE GENOMIC DNA]</scope>
    <source>
        <strain evidence="5">XBD1002</strain>
    </source>
</reference>
<dbReference type="PANTHER" id="PTHR43861">
    <property type="entry name" value="TRANS-ACONITATE 2-METHYLTRANSFERASE-RELATED"/>
    <property type="match status" value="1"/>
</dbReference>
<evidence type="ECO:0000256" key="1">
    <source>
        <dbReference type="ARBA" id="ARBA00022603"/>
    </source>
</evidence>
<dbReference type="Gene3D" id="3.40.50.150">
    <property type="entry name" value="Vaccinia Virus protein VP39"/>
    <property type="match status" value="1"/>
</dbReference>
<dbReference type="RefSeq" id="WP_074931096.1">
    <property type="nucleotide sequence ID" value="NZ_FORI01000003.1"/>
</dbReference>
<sequence length="257" mass="28716">MDWFESENFWTQFAPIMFDDARWAEAPTVAEYVKDLASLGHGSKVLDAGCGLGRISVELAALDLDVTGVDIIKSELDAARESAEAEGVPLTLINHDLRTFHAPNQFDCAVNLYTSFGYCATIEEDMQILKNIAESVKPGGTFIMECISRETAVMYWTPGEDFERAGYKVVTHFEVVGAWEGLRSQWTLYPLGDSSLRGANATKQSIVDHTFVQRLYPATFLRDKLLDFGFAKAEVFGDYDKSPYDEHARTMVIIAKK</sequence>
<gene>
    <name evidence="4" type="ORF">SAMN04487775_103261</name>
</gene>
<dbReference type="AlphaFoldDB" id="A0A1I3JUU7"/>
<dbReference type="EMBL" id="FORI01000003">
    <property type="protein sequence ID" value="SFI63983.1"/>
    <property type="molecule type" value="Genomic_DNA"/>
</dbReference>
<keyword evidence="1 4" id="KW-0489">Methyltransferase</keyword>
<dbReference type="InterPro" id="IPR041698">
    <property type="entry name" value="Methyltransf_25"/>
</dbReference>
<dbReference type="Pfam" id="PF13649">
    <property type="entry name" value="Methyltransf_25"/>
    <property type="match status" value="1"/>
</dbReference>
<dbReference type="PANTHER" id="PTHR43861:SF1">
    <property type="entry name" value="TRANS-ACONITATE 2-METHYLTRANSFERASE"/>
    <property type="match status" value="1"/>
</dbReference>
<evidence type="ECO:0000313" key="4">
    <source>
        <dbReference type="EMBL" id="SFI63983.1"/>
    </source>
</evidence>
<evidence type="ECO:0000259" key="3">
    <source>
        <dbReference type="Pfam" id="PF13649"/>
    </source>
</evidence>
<organism evidence="4 5">
    <name type="scientific">Treponema bryantii</name>
    <dbReference type="NCBI Taxonomy" id="163"/>
    <lineage>
        <taxon>Bacteria</taxon>
        <taxon>Pseudomonadati</taxon>
        <taxon>Spirochaetota</taxon>
        <taxon>Spirochaetia</taxon>
        <taxon>Spirochaetales</taxon>
        <taxon>Treponemataceae</taxon>
        <taxon>Treponema</taxon>
    </lineage>
</organism>
<dbReference type="CDD" id="cd02440">
    <property type="entry name" value="AdoMet_MTases"/>
    <property type="match status" value="1"/>
</dbReference>
<dbReference type="InterPro" id="IPR029063">
    <property type="entry name" value="SAM-dependent_MTases_sf"/>
</dbReference>
<evidence type="ECO:0000256" key="2">
    <source>
        <dbReference type="ARBA" id="ARBA00022679"/>
    </source>
</evidence>
<dbReference type="GO" id="GO:0032259">
    <property type="term" value="P:methylation"/>
    <property type="evidence" value="ECO:0007669"/>
    <property type="project" value="UniProtKB-KW"/>
</dbReference>
<evidence type="ECO:0000313" key="5">
    <source>
        <dbReference type="Proteomes" id="UP000182737"/>
    </source>
</evidence>
<dbReference type="OrthoDB" id="9811589at2"/>
<protein>
    <submittedName>
        <fullName evidence="4">Methyltransferase domain-containing protein</fullName>
    </submittedName>
</protein>
<keyword evidence="2 4" id="KW-0808">Transferase</keyword>
<proteinExistence type="predicted"/>
<dbReference type="Gene3D" id="2.20.25.110">
    <property type="entry name" value="S-adenosyl-L-methionine-dependent methyltransferases"/>
    <property type="match status" value="1"/>
</dbReference>
<keyword evidence="5" id="KW-1185">Reference proteome</keyword>
<name>A0A1I3JUU7_9SPIR</name>